<reference evidence="2 3" key="1">
    <citation type="submission" date="2017-11" db="EMBL/GenBank/DDBJ databases">
        <title>Draft genome of Arthrobacter agilis strain UMCV2, a plant growth-promoting rhizobacterium and biocontrol capacity of phytopathogenic fungi.</title>
        <authorList>
            <person name="Martinez-Camara R."/>
            <person name="Santoyo G."/>
            <person name="Moreno-Hagelsieb G."/>
            <person name="Valencia-Cantero E."/>
        </authorList>
    </citation>
    <scope>NUCLEOTIDE SEQUENCE [LARGE SCALE GENOMIC DNA]</scope>
    <source>
        <strain evidence="2 3">UMCV2</strain>
    </source>
</reference>
<accession>A0A2L0UIB3</accession>
<feature type="transmembrane region" description="Helical" evidence="1">
    <location>
        <begin position="18"/>
        <end position="39"/>
    </location>
</feature>
<dbReference type="EMBL" id="CP024915">
    <property type="protein sequence ID" value="AUZ88994.1"/>
    <property type="molecule type" value="Genomic_DNA"/>
</dbReference>
<feature type="transmembrane region" description="Helical" evidence="1">
    <location>
        <begin position="72"/>
        <end position="89"/>
    </location>
</feature>
<name>A0A2L0UIB3_9MICC</name>
<evidence type="ECO:0000313" key="3">
    <source>
        <dbReference type="Proteomes" id="UP000239187"/>
    </source>
</evidence>
<gene>
    <name evidence="2" type="ORF">CVO76_16080</name>
</gene>
<dbReference type="AlphaFoldDB" id="A0A2L0UIB3"/>
<dbReference type="Proteomes" id="UP000239187">
    <property type="component" value="Chromosome"/>
</dbReference>
<keyword evidence="1" id="KW-0472">Membrane</keyword>
<evidence type="ECO:0000313" key="2">
    <source>
        <dbReference type="EMBL" id="AUZ88994.1"/>
    </source>
</evidence>
<protein>
    <submittedName>
        <fullName evidence="2">Uncharacterized protein</fullName>
    </submittedName>
</protein>
<evidence type="ECO:0000256" key="1">
    <source>
        <dbReference type="SAM" id="Phobius"/>
    </source>
</evidence>
<feature type="transmembrane region" description="Helical" evidence="1">
    <location>
        <begin position="130"/>
        <end position="150"/>
    </location>
</feature>
<proteinExistence type="predicted"/>
<sequence length="173" mass="17528">MVHEEKGSALRPQDRPRAIACSALAGLLALGLGLGAHLVSGGAMPSAAILCGLAALAVLVAAIAAQARLPGWAVLLLLGVTQQLLHWLLGGLAGAMDTSGVPAPGQGPHHDVNAPVGVEGAPGHSPEVMLMLHAHLAAALLVGWAVARYPRRAEFVARRRRQGSATEEGAPVA</sequence>
<keyword evidence="1" id="KW-1133">Transmembrane helix</keyword>
<keyword evidence="1" id="KW-0812">Transmembrane</keyword>
<feature type="transmembrane region" description="Helical" evidence="1">
    <location>
        <begin position="45"/>
        <end position="65"/>
    </location>
</feature>
<organism evidence="2 3">
    <name type="scientific">Arthrobacter agilis</name>
    <dbReference type="NCBI Taxonomy" id="37921"/>
    <lineage>
        <taxon>Bacteria</taxon>
        <taxon>Bacillati</taxon>
        <taxon>Actinomycetota</taxon>
        <taxon>Actinomycetes</taxon>
        <taxon>Micrococcales</taxon>
        <taxon>Micrococcaceae</taxon>
        <taxon>Arthrobacter</taxon>
    </lineage>
</organism>